<keyword evidence="11" id="KW-1185">Reference proteome</keyword>
<dbReference type="OrthoDB" id="269227at2759"/>
<dbReference type="Pfam" id="PF00732">
    <property type="entry name" value="GMC_oxred_N"/>
    <property type="match status" value="1"/>
</dbReference>
<feature type="active site" description="Proton donor" evidence="5">
    <location>
        <position position="528"/>
    </location>
</feature>
<dbReference type="InterPro" id="IPR036188">
    <property type="entry name" value="FAD/NAD-bd_sf"/>
</dbReference>
<dbReference type="InterPro" id="IPR000172">
    <property type="entry name" value="GMC_OxRdtase_N"/>
</dbReference>
<feature type="binding site" evidence="6">
    <location>
        <begin position="573"/>
        <end position="574"/>
    </location>
    <ligand>
        <name>FAD</name>
        <dbReference type="ChEBI" id="CHEBI:57692"/>
    </ligand>
</feature>
<evidence type="ECO:0000256" key="5">
    <source>
        <dbReference type="PIRSR" id="PIRSR000137-1"/>
    </source>
</evidence>
<feature type="signal peptide" evidence="7">
    <location>
        <begin position="1"/>
        <end position="19"/>
    </location>
</feature>
<dbReference type="GO" id="GO:0016614">
    <property type="term" value="F:oxidoreductase activity, acting on CH-OH group of donors"/>
    <property type="evidence" value="ECO:0007669"/>
    <property type="project" value="InterPro"/>
</dbReference>
<dbReference type="SUPFAM" id="SSF51905">
    <property type="entry name" value="FAD/NAD(P)-binding domain"/>
    <property type="match status" value="1"/>
</dbReference>
<feature type="chain" id="PRO_5020349692" evidence="7">
    <location>
        <begin position="20"/>
        <end position="602"/>
    </location>
</feature>
<evidence type="ECO:0000256" key="4">
    <source>
        <dbReference type="ARBA" id="ARBA00022827"/>
    </source>
</evidence>
<dbReference type="EMBL" id="ML179104">
    <property type="protein sequence ID" value="THV00444.1"/>
    <property type="molecule type" value="Genomic_DNA"/>
</dbReference>
<dbReference type="GO" id="GO:0050660">
    <property type="term" value="F:flavin adenine dinucleotide binding"/>
    <property type="evidence" value="ECO:0007669"/>
    <property type="project" value="InterPro"/>
</dbReference>
<comment type="cofactor">
    <cofactor evidence="1 6">
        <name>FAD</name>
        <dbReference type="ChEBI" id="CHEBI:57692"/>
    </cofactor>
</comment>
<comment type="similarity">
    <text evidence="2">Belongs to the GMC oxidoreductase family.</text>
</comment>
<feature type="domain" description="Glucose-methanol-choline oxidoreductase N-terminal" evidence="8">
    <location>
        <begin position="33"/>
        <end position="340"/>
    </location>
</feature>
<feature type="binding site" evidence="6">
    <location>
        <position position="112"/>
    </location>
    <ligand>
        <name>FAD</name>
        <dbReference type="ChEBI" id="CHEBI:57692"/>
    </ligand>
</feature>
<feature type="domain" description="Glucose-methanol-choline oxidoreductase C-terminal" evidence="9">
    <location>
        <begin position="446"/>
        <end position="581"/>
    </location>
</feature>
<dbReference type="PIRSF" id="PIRSF000137">
    <property type="entry name" value="Alcohol_oxidase"/>
    <property type="match status" value="1"/>
</dbReference>
<evidence type="ECO:0000256" key="7">
    <source>
        <dbReference type="SAM" id="SignalP"/>
    </source>
</evidence>
<organism evidence="10 11">
    <name type="scientific">Dendrothele bispora (strain CBS 962.96)</name>
    <dbReference type="NCBI Taxonomy" id="1314807"/>
    <lineage>
        <taxon>Eukaryota</taxon>
        <taxon>Fungi</taxon>
        <taxon>Dikarya</taxon>
        <taxon>Basidiomycota</taxon>
        <taxon>Agaricomycotina</taxon>
        <taxon>Agaricomycetes</taxon>
        <taxon>Agaricomycetidae</taxon>
        <taxon>Agaricales</taxon>
        <taxon>Agaricales incertae sedis</taxon>
        <taxon>Dendrothele</taxon>
    </lineage>
</organism>
<reference evidence="10 11" key="1">
    <citation type="journal article" date="2019" name="Nat. Ecol. Evol.">
        <title>Megaphylogeny resolves global patterns of mushroom evolution.</title>
        <authorList>
            <person name="Varga T."/>
            <person name="Krizsan K."/>
            <person name="Foldi C."/>
            <person name="Dima B."/>
            <person name="Sanchez-Garcia M."/>
            <person name="Sanchez-Ramirez S."/>
            <person name="Szollosi G.J."/>
            <person name="Szarkandi J.G."/>
            <person name="Papp V."/>
            <person name="Albert L."/>
            <person name="Andreopoulos W."/>
            <person name="Angelini C."/>
            <person name="Antonin V."/>
            <person name="Barry K.W."/>
            <person name="Bougher N.L."/>
            <person name="Buchanan P."/>
            <person name="Buyck B."/>
            <person name="Bense V."/>
            <person name="Catcheside P."/>
            <person name="Chovatia M."/>
            <person name="Cooper J."/>
            <person name="Damon W."/>
            <person name="Desjardin D."/>
            <person name="Finy P."/>
            <person name="Geml J."/>
            <person name="Haridas S."/>
            <person name="Hughes K."/>
            <person name="Justo A."/>
            <person name="Karasinski D."/>
            <person name="Kautmanova I."/>
            <person name="Kiss B."/>
            <person name="Kocsube S."/>
            <person name="Kotiranta H."/>
            <person name="LaButti K.M."/>
            <person name="Lechner B.E."/>
            <person name="Liimatainen K."/>
            <person name="Lipzen A."/>
            <person name="Lukacs Z."/>
            <person name="Mihaltcheva S."/>
            <person name="Morgado L.N."/>
            <person name="Niskanen T."/>
            <person name="Noordeloos M.E."/>
            <person name="Ohm R.A."/>
            <person name="Ortiz-Santana B."/>
            <person name="Ovrebo C."/>
            <person name="Racz N."/>
            <person name="Riley R."/>
            <person name="Savchenko A."/>
            <person name="Shiryaev A."/>
            <person name="Soop K."/>
            <person name="Spirin V."/>
            <person name="Szebenyi C."/>
            <person name="Tomsovsky M."/>
            <person name="Tulloss R.E."/>
            <person name="Uehling J."/>
            <person name="Grigoriev I.V."/>
            <person name="Vagvolgyi C."/>
            <person name="Papp T."/>
            <person name="Martin F.M."/>
            <person name="Miettinen O."/>
            <person name="Hibbett D.S."/>
            <person name="Nagy L.G."/>
        </authorList>
    </citation>
    <scope>NUCLEOTIDE SEQUENCE [LARGE SCALE GENOMIC DNA]</scope>
    <source>
        <strain evidence="10 11">CBS 962.96</strain>
    </source>
</reference>
<evidence type="ECO:0000256" key="6">
    <source>
        <dbReference type="PIRSR" id="PIRSR000137-2"/>
    </source>
</evidence>
<evidence type="ECO:0000259" key="9">
    <source>
        <dbReference type="Pfam" id="PF05199"/>
    </source>
</evidence>
<dbReference type="PANTHER" id="PTHR11552">
    <property type="entry name" value="GLUCOSE-METHANOL-CHOLINE GMC OXIDOREDUCTASE"/>
    <property type="match status" value="1"/>
</dbReference>
<feature type="active site" description="Proton acceptor" evidence="5">
    <location>
        <position position="572"/>
    </location>
</feature>
<protein>
    <submittedName>
        <fullName evidence="10">Aryl-alcohol oxidase-like protein</fullName>
    </submittedName>
</protein>
<evidence type="ECO:0000256" key="2">
    <source>
        <dbReference type="ARBA" id="ARBA00010790"/>
    </source>
</evidence>
<dbReference type="AlphaFoldDB" id="A0A4S8MEG0"/>
<evidence type="ECO:0000313" key="10">
    <source>
        <dbReference type="EMBL" id="THV00444.1"/>
    </source>
</evidence>
<proteinExistence type="inferred from homology"/>
<dbReference type="Pfam" id="PF05199">
    <property type="entry name" value="GMC_oxred_C"/>
    <property type="match status" value="1"/>
</dbReference>
<evidence type="ECO:0000256" key="1">
    <source>
        <dbReference type="ARBA" id="ARBA00001974"/>
    </source>
</evidence>
<evidence type="ECO:0000313" key="11">
    <source>
        <dbReference type="Proteomes" id="UP000297245"/>
    </source>
</evidence>
<dbReference type="PANTHER" id="PTHR11552:SF147">
    <property type="entry name" value="CHOLINE DEHYDROGENASE, MITOCHONDRIAL"/>
    <property type="match status" value="1"/>
</dbReference>
<keyword evidence="3" id="KW-0285">Flavoprotein</keyword>
<dbReference type="Gene3D" id="3.50.50.60">
    <property type="entry name" value="FAD/NAD(P)-binding domain"/>
    <property type="match status" value="1"/>
</dbReference>
<name>A0A4S8MEG0_DENBC</name>
<dbReference type="InterPro" id="IPR012132">
    <property type="entry name" value="GMC_OxRdtase"/>
</dbReference>
<keyword evidence="4 6" id="KW-0274">FAD</keyword>
<dbReference type="Gene3D" id="3.30.560.10">
    <property type="entry name" value="Glucose Oxidase, domain 3"/>
    <property type="match status" value="1"/>
</dbReference>
<dbReference type="Proteomes" id="UP000297245">
    <property type="component" value="Unassembled WGS sequence"/>
</dbReference>
<evidence type="ECO:0000259" key="8">
    <source>
        <dbReference type="Pfam" id="PF00732"/>
    </source>
</evidence>
<dbReference type="SUPFAM" id="SSF54373">
    <property type="entry name" value="FAD-linked reductases, C-terminal domain"/>
    <property type="match status" value="1"/>
</dbReference>
<gene>
    <name evidence="10" type="ORF">K435DRAFT_719017</name>
</gene>
<dbReference type="InterPro" id="IPR007867">
    <property type="entry name" value="GMC_OxRtase_C"/>
</dbReference>
<sequence>MTAPLTLLILFLLAARTYAKVFYAPQELAQYRYDFIIVGAGTAGNVLANRLSEDPQVSVLVVEAGISNRDNLDIVVPFLGVAAPGTSVDWNFTTLPQEGLNNRSIHFARGFVLGGSSSINLLTWNRGSNDLWDRWSELTDDEEWAWPSIEPYYLKTSHLVPPADDTSGEVKPSTHGFGPVEVSISGFPTELDDRVLETSHLIGGRFSFTKDLNTGKTLGFSHLQSSIGNGTRSSSATAYLDPVLYRDNLDVLVSTRATKLITDSTNAGIPIFRTLEIAQSSNGARYNITAAKEILLCGGVVGTPHLLLLSGIGPKNEIESLGIPSIVDLPDVGKHLADHPLLPNYFSVNSSNTFDEVLRNSSLFNETLDEWMASGQGLFVDPPANTIGFMRLPEDSIAFNHQPNPASGPLSANTEFLFVDGFAALGALQQPAIGNFLTVLTALVSPTSRGSITLQSIDPFTDPLIDPALLTTEFDVLAMVQTMKDVEVFISAQPWTNFIISPFGDLANATTDTARISFIRNNSVTVNHPVGTARMSPKHTSWGVTDSNLLVKHTEGLRIVDASIFPQIPECHPQALVYTVAERAVDLIKQAHGVGITLPLVH</sequence>
<evidence type="ECO:0000256" key="3">
    <source>
        <dbReference type="ARBA" id="ARBA00022630"/>
    </source>
</evidence>
<keyword evidence="7" id="KW-0732">Signal</keyword>
<accession>A0A4S8MEG0</accession>